<feature type="domain" description="MYND-type" evidence="7">
    <location>
        <begin position="81"/>
        <end position="117"/>
    </location>
</feature>
<comment type="caution">
    <text evidence="8">The sequence shown here is derived from an EMBL/GenBank/DDBJ whole genome shotgun (WGS) entry which is preliminary data.</text>
</comment>
<dbReference type="Gene3D" id="6.10.140.2220">
    <property type="match status" value="1"/>
</dbReference>
<feature type="region of interest" description="Disordered" evidence="5">
    <location>
        <begin position="538"/>
        <end position="633"/>
    </location>
</feature>
<dbReference type="GO" id="GO:0004843">
    <property type="term" value="F:cysteine-type deubiquitinase activity"/>
    <property type="evidence" value="ECO:0007669"/>
    <property type="project" value="InterPro"/>
</dbReference>
<dbReference type="AlphaFoldDB" id="A0A9P1C0Q5"/>
<dbReference type="InterPro" id="IPR001394">
    <property type="entry name" value="Peptidase_C19_UCH"/>
</dbReference>
<dbReference type="Pfam" id="PF01753">
    <property type="entry name" value="zf-MYND"/>
    <property type="match status" value="1"/>
</dbReference>
<accession>A0A9P1C0Q5</accession>
<dbReference type="OrthoDB" id="429221at2759"/>
<gene>
    <name evidence="8" type="ORF">C1SCF055_LOCUS10592</name>
</gene>
<dbReference type="GO" id="GO:0005829">
    <property type="term" value="C:cytosol"/>
    <property type="evidence" value="ECO:0007669"/>
    <property type="project" value="TreeGrafter"/>
</dbReference>
<dbReference type="PROSITE" id="PS50235">
    <property type="entry name" value="USP_3"/>
    <property type="match status" value="1"/>
</dbReference>
<keyword evidence="11" id="KW-1185">Reference proteome</keyword>
<evidence type="ECO:0000256" key="5">
    <source>
        <dbReference type="SAM" id="MobiDB-lite"/>
    </source>
</evidence>
<feature type="compositionally biased region" description="Low complexity" evidence="5">
    <location>
        <begin position="552"/>
        <end position="564"/>
    </location>
</feature>
<dbReference type="SUPFAM" id="SSF54001">
    <property type="entry name" value="Cysteine proteinases"/>
    <property type="match status" value="1"/>
</dbReference>
<dbReference type="Proteomes" id="UP001152797">
    <property type="component" value="Unassembled WGS sequence"/>
</dbReference>
<dbReference type="GO" id="GO:0005634">
    <property type="term" value="C:nucleus"/>
    <property type="evidence" value="ECO:0007669"/>
    <property type="project" value="TreeGrafter"/>
</dbReference>
<name>A0A9P1C0Q5_9DINO</name>
<dbReference type="PROSITE" id="PS01360">
    <property type="entry name" value="ZF_MYND_1"/>
    <property type="match status" value="1"/>
</dbReference>
<dbReference type="InterPro" id="IPR028889">
    <property type="entry name" value="USP"/>
</dbReference>
<evidence type="ECO:0000256" key="1">
    <source>
        <dbReference type="ARBA" id="ARBA00022723"/>
    </source>
</evidence>
<dbReference type="PANTHER" id="PTHR24006">
    <property type="entry name" value="UBIQUITIN CARBOXYL-TERMINAL HYDROLASE"/>
    <property type="match status" value="1"/>
</dbReference>
<keyword evidence="3" id="KW-0862">Zinc</keyword>
<keyword evidence="10" id="KW-0378">Hydrolase</keyword>
<dbReference type="PROSITE" id="PS50865">
    <property type="entry name" value="ZF_MYND_2"/>
    <property type="match status" value="1"/>
</dbReference>
<dbReference type="Pfam" id="PF00443">
    <property type="entry name" value="UCH"/>
    <property type="match status" value="1"/>
</dbReference>
<dbReference type="SUPFAM" id="SSF144232">
    <property type="entry name" value="HIT/MYND zinc finger-like"/>
    <property type="match status" value="1"/>
</dbReference>
<feature type="compositionally biased region" description="Basic and acidic residues" evidence="5">
    <location>
        <begin position="539"/>
        <end position="549"/>
    </location>
</feature>
<dbReference type="EMBL" id="CAMXCT010000759">
    <property type="protein sequence ID" value="CAI3982936.1"/>
    <property type="molecule type" value="Genomic_DNA"/>
</dbReference>
<feature type="compositionally biased region" description="Basic and acidic residues" evidence="5">
    <location>
        <begin position="611"/>
        <end position="633"/>
    </location>
</feature>
<reference evidence="8" key="1">
    <citation type="submission" date="2022-10" db="EMBL/GenBank/DDBJ databases">
        <authorList>
            <person name="Chen Y."/>
            <person name="Dougan E. K."/>
            <person name="Chan C."/>
            <person name="Rhodes N."/>
            <person name="Thang M."/>
        </authorList>
    </citation>
    <scope>NUCLEOTIDE SEQUENCE</scope>
</reference>
<evidence type="ECO:0000313" key="10">
    <source>
        <dbReference type="EMBL" id="CAL4770248.1"/>
    </source>
</evidence>
<evidence type="ECO:0000256" key="3">
    <source>
        <dbReference type="ARBA" id="ARBA00022833"/>
    </source>
</evidence>
<evidence type="ECO:0000256" key="4">
    <source>
        <dbReference type="PROSITE-ProRule" id="PRU00134"/>
    </source>
</evidence>
<keyword evidence="1" id="KW-0479">Metal-binding</keyword>
<feature type="region of interest" description="Disordered" evidence="5">
    <location>
        <begin position="27"/>
        <end position="80"/>
    </location>
</feature>
<dbReference type="GO" id="GO:0016579">
    <property type="term" value="P:protein deubiquitination"/>
    <property type="evidence" value="ECO:0007669"/>
    <property type="project" value="InterPro"/>
</dbReference>
<evidence type="ECO:0000256" key="2">
    <source>
        <dbReference type="ARBA" id="ARBA00022771"/>
    </source>
</evidence>
<evidence type="ECO:0000313" key="8">
    <source>
        <dbReference type="EMBL" id="CAI3982936.1"/>
    </source>
</evidence>
<feature type="non-terminal residue" evidence="8">
    <location>
        <position position="1"/>
    </location>
</feature>
<proteinExistence type="predicted"/>
<dbReference type="Gene3D" id="3.90.70.10">
    <property type="entry name" value="Cysteine proteinases"/>
    <property type="match status" value="1"/>
</dbReference>
<dbReference type="GO" id="GO:0008270">
    <property type="term" value="F:zinc ion binding"/>
    <property type="evidence" value="ECO:0007669"/>
    <property type="project" value="UniProtKB-KW"/>
</dbReference>
<dbReference type="EMBL" id="CAMXCT030000759">
    <property type="protein sequence ID" value="CAL4770248.1"/>
    <property type="molecule type" value="Genomic_DNA"/>
</dbReference>
<protein>
    <submittedName>
        <fullName evidence="10">Ubiquitin carboxyl-terminal hydrolase 19</fullName>
    </submittedName>
</protein>
<evidence type="ECO:0000313" key="11">
    <source>
        <dbReference type="Proteomes" id="UP001152797"/>
    </source>
</evidence>
<dbReference type="InterPro" id="IPR002893">
    <property type="entry name" value="Znf_MYND"/>
</dbReference>
<reference evidence="9" key="2">
    <citation type="submission" date="2024-04" db="EMBL/GenBank/DDBJ databases">
        <authorList>
            <person name="Chen Y."/>
            <person name="Shah S."/>
            <person name="Dougan E. K."/>
            <person name="Thang M."/>
            <person name="Chan C."/>
        </authorList>
    </citation>
    <scope>NUCLEOTIDE SEQUENCE [LARGE SCALE GENOMIC DNA]</scope>
</reference>
<evidence type="ECO:0000313" key="9">
    <source>
        <dbReference type="EMBL" id="CAL1136311.1"/>
    </source>
</evidence>
<feature type="compositionally biased region" description="Basic and acidic residues" evidence="5">
    <location>
        <begin position="59"/>
        <end position="74"/>
    </location>
</feature>
<dbReference type="EMBL" id="CAMXCT020000759">
    <property type="protein sequence ID" value="CAL1136311.1"/>
    <property type="molecule type" value="Genomic_DNA"/>
</dbReference>
<dbReference type="InterPro" id="IPR050164">
    <property type="entry name" value="Peptidase_C19"/>
</dbReference>
<organism evidence="8">
    <name type="scientific">Cladocopium goreaui</name>
    <dbReference type="NCBI Taxonomy" id="2562237"/>
    <lineage>
        <taxon>Eukaryota</taxon>
        <taxon>Sar</taxon>
        <taxon>Alveolata</taxon>
        <taxon>Dinophyceae</taxon>
        <taxon>Suessiales</taxon>
        <taxon>Symbiodiniaceae</taxon>
        <taxon>Cladocopium</taxon>
    </lineage>
</organism>
<evidence type="ECO:0000259" key="6">
    <source>
        <dbReference type="PROSITE" id="PS50235"/>
    </source>
</evidence>
<evidence type="ECO:0000259" key="7">
    <source>
        <dbReference type="PROSITE" id="PS50865"/>
    </source>
</evidence>
<sequence length="633" mass="71103">GGAQQWLLSHTVATGASFGCRCNRSSARRRSQTEAADVPSCDDRRGFSPAPLRVQADAEEGHGGAEQRRPRSDSSQDPPICAACGRTAKTRCGRCKQENYCNKECQAQHWKKHKLVCRPASTPSRPSTTPARQPSEDVELIPLCGQGFRRWLSQSAWRQVSSAQLEEPSVGITNWSNNCYLSAVCQCLLHTPLLRRHLHDTCQELPKDPWLAELVGLCRLLDDAKRRGLRYVDPPRRLTKLIAEASEEFAFGRQADPHEAFMMLTAGWLAGCVKVGDGSGTDCSKLGYSEKEQLEASSMIGHVFGGIMGSLVRCKSCTYESLVSRVEYCLCLTVTLGMTEEELQRCRQESAQQLNRWCLRRPLQGSRQESSASPTSLSDLLDEYTKAEHLEGFKCDKCKQEDCEKRAFIRRRPNAFVIYINRRQDTNLFGKINRRVSFPTKLDLSRWIPPEDIRQFGECNGGMDYLLYALCVHHDLRGSTASGHYVAYARDRHNRWFHIDDETARQVQWQDVEEQSQHVSVLFYMAETPVDMAESVPISEEKGGPHESIEETATASPTSPTSPSKEQVQNGSQDDKTLGVQNVKATEASDDFRNLTVQETVSHQPDVLGTDGKRPSEIQRETVERSSKIEKVK</sequence>
<feature type="domain" description="USP" evidence="6">
    <location>
        <begin position="170"/>
        <end position="527"/>
    </location>
</feature>
<keyword evidence="2 4" id="KW-0863">Zinc-finger</keyword>
<dbReference type="InterPro" id="IPR038765">
    <property type="entry name" value="Papain-like_cys_pep_sf"/>
</dbReference>